<protein>
    <submittedName>
        <fullName evidence="4">HIT family protein</fullName>
    </submittedName>
</protein>
<dbReference type="Pfam" id="PF01230">
    <property type="entry name" value="HIT"/>
    <property type="match status" value="1"/>
</dbReference>
<dbReference type="PROSITE" id="PS51084">
    <property type="entry name" value="HIT_2"/>
    <property type="match status" value="1"/>
</dbReference>
<feature type="active site" description="Tele-AMP-histidine intermediate" evidence="1">
    <location>
        <position position="100"/>
    </location>
</feature>
<reference evidence="4 5" key="1">
    <citation type="submission" date="2018-10" db="EMBL/GenBank/DDBJ databases">
        <title>Falsibacillus sp. genome draft.</title>
        <authorList>
            <person name="Shi S."/>
        </authorList>
    </citation>
    <scope>NUCLEOTIDE SEQUENCE [LARGE SCALE GENOMIC DNA]</scope>
    <source>
        <strain evidence="4 5">GY 10110</strain>
    </source>
</reference>
<evidence type="ECO:0000259" key="3">
    <source>
        <dbReference type="PROSITE" id="PS51084"/>
    </source>
</evidence>
<organism evidence="4 5">
    <name type="scientific">Falsibacillus albus</name>
    <dbReference type="NCBI Taxonomy" id="2478915"/>
    <lineage>
        <taxon>Bacteria</taxon>
        <taxon>Bacillati</taxon>
        <taxon>Bacillota</taxon>
        <taxon>Bacilli</taxon>
        <taxon>Bacillales</taxon>
        <taxon>Bacillaceae</taxon>
        <taxon>Falsibacillus</taxon>
    </lineage>
</organism>
<proteinExistence type="predicted"/>
<dbReference type="PANTHER" id="PTHR46648">
    <property type="entry name" value="HIT FAMILY PROTEIN 1"/>
    <property type="match status" value="1"/>
</dbReference>
<accession>A0A3L7JNA9</accession>
<feature type="domain" description="HIT" evidence="3">
    <location>
        <begin position="6"/>
        <end position="111"/>
    </location>
</feature>
<dbReference type="InterPro" id="IPR001310">
    <property type="entry name" value="Histidine_triad_HIT"/>
</dbReference>
<feature type="short sequence motif" description="Histidine triad motif" evidence="2">
    <location>
        <begin position="96"/>
        <end position="100"/>
    </location>
</feature>
<keyword evidence="5" id="KW-1185">Reference proteome</keyword>
<name>A0A3L7JNA9_9BACI</name>
<evidence type="ECO:0000256" key="2">
    <source>
        <dbReference type="PROSITE-ProRule" id="PRU00464"/>
    </source>
</evidence>
<dbReference type="OrthoDB" id="9784774at2"/>
<dbReference type="GO" id="GO:0009117">
    <property type="term" value="P:nucleotide metabolic process"/>
    <property type="evidence" value="ECO:0007669"/>
    <property type="project" value="TreeGrafter"/>
</dbReference>
<sequence>MPMKCLGCHLANKNEPVFVVYEDEFVCCFLDHDPFNEGHTLIVPKKHVRYFYDLDKSTSDSIMKAAGLISNAIKTLFNPDGITICQNGGSFDDLTHFHMHVVPRYEGQNFADFFSMDEAEVKDRAGLSETQRKILEFIFNSASAESNHPSYISE</sequence>
<evidence type="ECO:0000313" key="5">
    <source>
        <dbReference type="Proteomes" id="UP000276770"/>
    </source>
</evidence>
<dbReference type="SUPFAM" id="SSF54197">
    <property type="entry name" value="HIT-like"/>
    <property type="match status" value="1"/>
</dbReference>
<dbReference type="Gene3D" id="3.30.428.10">
    <property type="entry name" value="HIT-like"/>
    <property type="match status" value="1"/>
</dbReference>
<evidence type="ECO:0000256" key="1">
    <source>
        <dbReference type="PIRSR" id="PIRSR601310-1"/>
    </source>
</evidence>
<dbReference type="Proteomes" id="UP000276770">
    <property type="component" value="Unassembled WGS sequence"/>
</dbReference>
<dbReference type="PANTHER" id="PTHR46648:SF1">
    <property type="entry name" value="ADENOSINE 5'-MONOPHOSPHORAMIDASE HNT1"/>
    <property type="match status" value="1"/>
</dbReference>
<dbReference type="EMBL" id="RCVZ01000019">
    <property type="protein sequence ID" value="RLQ92308.1"/>
    <property type="molecule type" value="Genomic_DNA"/>
</dbReference>
<comment type="caution">
    <text evidence="4">The sequence shown here is derived from an EMBL/GenBank/DDBJ whole genome shotgun (WGS) entry which is preliminary data.</text>
</comment>
<dbReference type="GO" id="GO:0003824">
    <property type="term" value="F:catalytic activity"/>
    <property type="evidence" value="ECO:0007669"/>
    <property type="project" value="InterPro"/>
</dbReference>
<dbReference type="InterPro" id="IPR011146">
    <property type="entry name" value="HIT-like"/>
</dbReference>
<dbReference type="AlphaFoldDB" id="A0A3L7JNA9"/>
<evidence type="ECO:0000313" key="4">
    <source>
        <dbReference type="EMBL" id="RLQ92308.1"/>
    </source>
</evidence>
<dbReference type="PRINTS" id="PR00332">
    <property type="entry name" value="HISTRIAD"/>
</dbReference>
<dbReference type="InterPro" id="IPR036265">
    <property type="entry name" value="HIT-like_sf"/>
</dbReference>
<gene>
    <name evidence="4" type="ORF">D9X91_19740</name>
</gene>